<gene>
    <name evidence="2" type="ORF">Tci_034502</name>
</gene>
<dbReference type="EMBL" id="BKCJ010004688">
    <property type="protein sequence ID" value="GEU62524.1"/>
    <property type="molecule type" value="Genomic_DNA"/>
</dbReference>
<accession>A0A6L2LQF5</accession>
<comment type="caution">
    <text evidence="2">The sequence shown here is derived from an EMBL/GenBank/DDBJ whole genome shotgun (WGS) entry which is preliminary data.</text>
</comment>
<proteinExistence type="predicted"/>
<evidence type="ECO:0000256" key="1">
    <source>
        <dbReference type="SAM" id="MobiDB-lite"/>
    </source>
</evidence>
<protein>
    <submittedName>
        <fullName evidence="2">Uncharacterized protein</fullName>
    </submittedName>
</protein>
<sequence>MNGIVYCEGKTDTESNSEHTDNDGNKTKDGNADEDVLVTESGGKEMDNNCAESKNENLNKKLDENVVNDSVGIKSMDITSYEDYDVDTERKRAKNPN</sequence>
<reference evidence="2" key="1">
    <citation type="journal article" date="2019" name="Sci. Rep.">
        <title>Draft genome of Tanacetum cinerariifolium, the natural source of mosquito coil.</title>
        <authorList>
            <person name="Yamashiro T."/>
            <person name="Shiraishi A."/>
            <person name="Satake H."/>
            <person name="Nakayama K."/>
        </authorList>
    </citation>
    <scope>NUCLEOTIDE SEQUENCE</scope>
</reference>
<feature type="region of interest" description="Disordered" evidence="1">
    <location>
        <begin position="1"/>
        <end position="35"/>
    </location>
</feature>
<evidence type="ECO:0000313" key="2">
    <source>
        <dbReference type="EMBL" id="GEU62524.1"/>
    </source>
</evidence>
<feature type="region of interest" description="Disordered" evidence="1">
    <location>
        <begin position="70"/>
        <end position="97"/>
    </location>
</feature>
<dbReference type="AlphaFoldDB" id="A0A6L2LQF5"/>
<name>A0A6L2LQF5_TANCI</name>
<organism evidence="2">
    <name type="scientific">Tanacetum cinerariifolium</name>
    <name type="common">Dalmatian daisy</name>
    <name type="synonym">Chrysanthemum cinerariifolium</name>
    <dbReference type="NCBI Taxonomy" id="118510"/>
    <lineage>
        <taxon>Eukaryota</taxon>
        <taxon>Viridiplantae</taxon>
        <taxon>Streptophyta</taxon>
        <taxon>Embryophyta</taxon>
        <taxon>Tracheophyta</taxon>
        <taxon>Spermatophyta</taxon>
        <taxon>Magnoliopsida</taxon>
        <taxon>eudicotyledons</taxon>
        <taxon>Gunneridae</taxon>
        <taxon>Pentapetalae</taxon>
        <taxon>asterids</taxon>
        <taxon>campanulids</taxon>
        <taxon>Asterales</taxon>
        <taxon>Asteraceae</taxon>
        <taxon>Asteroideae</taxon>
        <taxon>Anthemideae</taxon>
        <taxon>Anthemidinae</taxon>
        <taxon>Tanacetum</taxon>
    </lineage>
</organism>
<feature type="compositionally biased region" description="Basic and acidic residues" evidence="1">
    <location>
        <begin position="9"/>
        <end position="31"/>
    </location>
</feature>